<accession>A0A4D9CTM5</accession>
<proteinExistence type="predicted"/>
<dbReference type="Pfam" id="PF05427">
    <property type="entry name" value="FIBP"/>
    <property type="match status" value="2"/>
</dbReference>
<gene>
    <name evidence="2" type="ORF">NSK_006545</name>
</gene>
<name>A0A4D9CTM5_9STRA</name>
<protein>
    <recommendedName>
        <fullName evidence="4">Acidic fibroblast growth factor intracellular-binding protein</fullName>
    </recommendedName>
</protein>
<dbReference type="EMBL" id="SDOX01000119">
    <property type="protein sequence ID" value="TFJ82216.1"/>
    <property type="molecule type" value="Genomic_DNA"/>
</dbReference>
<sequence>MDEDGCFDVCVAEPDPIEVNSFKLWLQGLSPESAARRRVNEIFSVLRQSVHDKDEQSLRMSALTKSFAGLCVDESEVLRLVRASLADDFRLLDLLEGFLFHPPSFLGQPFVQLPRQERMLMLETYYSLDPSVIRELLWRKPLGKRIGKDLEDVEGATGVSLRSCRRQFDNLRRIYTLLEDHRAFQCHVAVVVEGSFHISPVLACQYTVCSFLLFHRFVLSPPSYDHPQGQPHGHHRKASVAHPTSPPKTSPVEPSSSLPPSPHLLPPSSCLGLEPTRALSFQDLEFMSLAILTFWVPDTSRTVMPDLGAKATEGQDSQRRSLPGACTPPLDLERRGSQTLLSLSQRLGCVGVAGRRRAGDILECGQAPVPRVGGARSVSEVAEVLSSIVDVMVLEDEEGEHSGVGEGLEEYGKGKRETGTDCGSRDARDTPALPPRRTSWTASATCPPEGLHGRARGLLQCRLRCAYGMELEKKLLVGLRELSRLFNDSTILDQYQAQVAVRLLQPVPEIRKRVLGRAIRRGGGQGDDALEGGRARLRAVERRFRAILQPLSALGWGLSLHKELRDLFEDMLVKVTSPLRDLNLSRQDLCNLFSALISSFPCLPAFTDKSKGLPQRTVKCTMLVN</sequence>
<dbReference type="OrthoDB" id="16955at2759"/>
<dbReference type="AlphaFoldDB" id="A0A4D9CTM5"/>
<feature type="region of interest" description="Disordered" evidence="1">
    <location>
        <begin position="225"/>
        <end position="263"/>
    </location>
</feature>
<feature type="region of interest" description="Disordered" evidence="1">
    <location>
        <begin position="399"/>
        <end position="444"/>
    </location>
</feature>
<dbReference type="InterPro" id="IPR008614">
    <property type="entry name" value="FIBP"/>
</dbReference>
<feature type="compositionally biased region" description="Basic and acidic residues" evidence="1">
    <location>
        <begin position="410"/>
        <end position="429"/>
    </location>
</feature>
<dbReference type="PANTHER" id="PTHR13223">
    <property type="entry name" value="ACIDIC FIBROBLAST GROWTH FACTOR INTRACELLULAR BINDING PROTEIN"/>
    <property type="match status" value="1"/>
</dbReference>
<evidence type="ECO:0000256" key="1">
    <source>
        <dbReference type="SAM" id="MobiDB-lite"/>
    </source>
</evidence>
<organism evidence="2 3">
    <name type="scientific">Nannochloropsis salina CCMP1776</name>
    <dbReference type="NCBI Taxonomy" id="1027361"/>
    <lineage>
        <taxon>Eukaryota</taxon>
        <taxon>Sar</taxon>
        <taxon>Stramenopiles</taxon>
        <taxon>Ochrophyta</taxon>
        <taxon>Eustigmatophyceae</taxon>
        <taxon>Eustigmatales</taxon>
        <taxon>Monodopsidaceae</taxon>
        <taxon>Microchloropsis</taxon>
        <taxon>Microchloropsis salina</taxon>
    </lineage>
</organism>
<evidence type="ECO:0008006" key="4">
    <source>
        <dbReference type="Google" id="ProtNLM"/>
    </source>
</evidence>
<keyword evidence="3" id="KW-1185">Reference proteome</keyword>
<dbReference type="PANTHER" id="PTHR13223:SF2">
    <property type="entry name" value="ACIDIC FIBROBLAST GROWTH FACTOR INTRACELLULAR-BINDING PROTEIN"/>
    <property type="match status" value="1"/>
</dbReference>
<evidence type="ECO:0000313" key="2">
    <source>
        <dbReference type="EMBL" id="TFJ82216.1"/>
    </source>
</evidence>
<dbReference type="GO" id="GO:0005634">
    <property type="term" value="C:nucleus"/>
    <property type="evidence" value="ECO:0007669"/>
    <property type="project" value="TreeGrafter"/>
</dbReference>
<evidence type="ECO:0000313" key="3">
    <source>
        <dbReference type="Proteomes" id="UP000355283"/>
    </source>
</evidence>
<comment type="caution">
    <text evidence="2">The sequence shown here is derived from an EMBL/GenBank/DDBJ whole genome shotgun (WGS) entry which is preliminary data.</text>
</comment>
<dbReference type="Proteomes" id="UP000355283">
    <property type="component" value="Unassembled WGS sequence"/>
</dbReference>
<reference evidence="2 3" key="1">
    <citation type="submission" date="2019-01" db="EMBL/GenBank/DDBJ databases">
        <title>Nuclear Genome Assembly of the Microalgal Biofuel strain Nannochloropsis salina CCMP1776.</title>
        <authorList>
            <person name="Hovde B."/>
        </authorList>
    </citation>
    <scope>NUCLEOTIDE SEQUENCE [LARGE SCALE GENOMIC DNA]</scope>
    <source>
        <strain evidence="2 3">CCMP1776</strain>
    </source>
</reference>